<sequence>MFAVCGDIFVEFCLRATSYSTTDVAPGVSVRYDPHHEWDKRLRHESRHGRAAWIKGSPQNEEFRSVYLPTVAEIVLAFCLGYSRQDLIN</sequence>
<dbReference type="EMBL" id="BPLQ01012752">
    <property type="protein sequence ID" value="GIY67587.1"/>
    <property type="molecule type" value="Genomic_DNA"/>
</dbReference>
<keyword evidence="2" id="KW-1185">Reference proteome</keyword>
<organism evidence="1 2">
    <name type="scientific">Caerostris darwini</name>
    <dbReference type="NCBI Taxonomy" id="1538125"/>
    <lineage>
        <taxon>Eukaryota</taxon>
        <taxon>Metazoa</taxon>
        <taxon>Ecdysozoa</taxon>
        <taxon>Arthropoda</taxon>
        <taxon>Chelicerata</taxon>
        <taxon>Arachnida</taxon>
        <taxon>Araneae</taxon>
        <taxon>Araneomorphae</taxon>
        <taxon>Entelegynae</taxon>
        <taxon>Araneoidea</taxon>
        <taxon>Araneidae</taxon>
        <taxon>Caerostris</taxon>
    </lineage>
</organism>
<accession>A0AAV4VBV6</accession>
<gene>
    <name evidence="1" type="ORF">CDAR_191021</name>
</gene>
<reference evidence="1 2" key="1">
    <citation type="submission" date="2021-06" db="EMBL/GenBank/DDBJ databases">
        <title>Caerostris darwini draft genome.</title>
        <authorList>
            <person name="Kono N."/>
            <person name="Arakawa K."/>
        </authorList>
    </citation>
    <scope>NUCLEOTIDE SEQUENCE [LARGE SCALE GENOMIC DNA]</scope>
</reference>
<comment type="caution">
    <text evidence="1">The sequence shown here is derived from an EMBL/GenBank/DDBJ whole genome shotgun (WGS) entry which is preliminary data.</text>
</comment>
<dbReference type="Proteomes" id="UP001054837">
    <property type="component" value="Unassembled WGS sequence"/>
</dbReference>
<name>A0AAV4VBV6_9ARAC</name>
<proteinExistence type="predicted"/>
<evidence type="ECO:0000313" key="1">
    <source>
        <dbReference type="EMBL" id="GIY67587.1"/>
    </source>
</evidence>
<protein>
    <submittedName>
        <fullName evidence="1">Uncharacterized protein</fullName>
    </submittedName>
</protein>
<dbReference type="AlphaFoldDB" id="A0AAV4VBV6"/>
<evidence type="ECO:0000313" key="2">
    <source>
        <dbReference type="Proteomes" id="UP001054837"/>
    </source>
</evidence>